<reference evidence="4 5" key="1">
    <citation type="submission" date="2020-08" db="EMBL/GenBank/DDBJ databases">
        <authorList>
            <person name="Newling K."/>
            <person name="Davey J."/>
            <person name="Forrester S."/>
        </authorList>
    </citation>
    <scope>NUCLEOTIDE SEQUENCE [LARGE SCALE GENOMIC DNA]</scope>
    <source>
        <strain evidence="5">Crithidia deanei Carvalho (ATCC PRA-265)</strain>
    </source>
</reference>
<dbReference type="Proteomes" id="UP000515908">
    <property type="component" value="Chromosome 09"/>
</dbReference>
<evidence type="ECO:0000313" key="5">
    <source>
        <dbReference type="Proteomes" id="UP000515908"/>
    </source>
</evidence>
<feature type="transmembrane region" description="Helical" evidence="2">
    <location>
        <begin position="97"/>
        <end position="116"/>
    </location>
</feature>
<dbReference type="VEuPathDB" id="TriTrypDB:ADEAN_000515500"/>
<feature type="transmembrane region" description="Helical" evidence="2">
    <location>
        <begin position="122"/>
        <end position="147"/>
    </location>
</feature>
<feature type="transmembrane region" description="Helical" evidence="2">
    <location>
        <begin position="64"/>
        <end position="85"/>
    </location>
</feature>
<feature type="region of interest" description="Disordered" evidence="1">
    <location>
        <begin position="201"/>
        <end position="289"/>
    </location>
</feature>
<keyword evidence="2" id="KW-0812">Transmembrane</keyword>
<name>A0A7G2CE64_9TRYP</name>
<accession>A0A7G2CE64</accession>
<dbReference type="PANTHER" id="PTHR30269:SF38">
    <property type="entry name" value="SULFITE EXPORTER TAUE_SAFE"/>
    <property type="match status" value="1"/>
</dbReference>
<keyword evidence="3" id="KW-0732">Signal</keyword>
<organism evidence="4 5">
    <name type="scientific">Angomonas deanei</name>
    <dbReference type="NCBI Taxonomy" id="59799"/>
    <lineage>
        <taxon>Eukaryota</taxon>
        <taxon>Discoba</taxon>
        <taxon>Euglenozoa</taxon>
        <taxon>Kinetoplastea</taxon>
        <taxon>Metakinetoplastina</taxon>
        <taxon>Trypanosomatida</taxon>
        <taxon>Trypanosomatidae</taxon>
        <taxon>Strigomonadinae</taxon>
        <taxon>Angomonas</taxon>
    </lineage>
</organism>
<dbReference type="PANTHER" id="PTHR30269">
    <property type="entry name" value="TRANSMEMBRANE PROTEIN YFCA"/>
    <property type="match status" value="1"/>
</dbReference>
<gene>
    <name evidence="4" type="ORF">ADEAN_000515500</name>
</gene>
<feature type="signal peptide" evidence="3">
    <location>
        <begin position="1"/>
        <end position="29"/>
    </location>
</feature>
<evidence type="ECO:0000256" key="2">
    <source>
        <dbReference type="SAM" id="Phobius"/>
    </source>
</evidence>
<protein>
    <submittedName>
        <fullName evidence="4">Uncharacterized protein</fullName>
    </submittedName>
</protein>
<dbReference type="AlphaFoldDB" id="A0A7G2CE64"/>
<feature type="chain" id="PRO_5028930410" evidence="3">
    <location>
        <begin position="30"/>
        <end position="289"/>
    </location>
</feature>
<evidence type="ECO:0000256" key="1">
    <source>
        <dbReference type="SAM" id="MobiDB-lite"/>
    </source>
</evidence>
<proteinExistence type="predicted"/>
<keyword evidence="2" id="KW-1133">Transmembrane helix</keyword>
<sequence length="289" mass="31776">MTDSLSSGDLFLIHLFLFASNCFSSVVQGLTGFGDAIMLHVLFQVVCASQTSIFRQTPLGEEPFRIVVILMYVRIIFSAPLLAYWSLKDGLFSKTMTLMMAVPSTLTALIGVVWASNSGDDMLKMILGISSLVFAILYVLIIVVRFVMKRMRRKKLVEVLDQGGQDPSQESTVVRIERGKDVVIVNESQLVQRMHNDSFASMPGALQRDENGDGHAPLGSLQVNRNSDSRLGEEYSSEGVEVLESVRGSPFSADEARIPSPHRGQRAPAQSGEAVAPRHPHLHPCAYQP</sequence>
<evidence type="ECO:0000256" key="3">
    <source>
        <dbReference type="SAM" id="SignalP"/>
    </source>
</evidence>
<dbReference type="EMBL" id="LR877153">
    <property type="protein sequence ID" value="CAD2217675.1"/>
    <property type="molecule type" value="Genomic_DNA"/>
</dbReference>
<dbReference type="InterPro" id="IPR052017">
    <property type="entry name" value="TSUP"/>
</dbReference>
<keyword evidence="2" id="KW-0472">Membrane</keyword>
<evidence type="ECO:0000313" key="4">
    <source>
        <dbReference type="EMBL" id="CAD2217675.1"/>
    </source>
</evidence>
<keyword evidence="5" id="KW-1185">Reference proteome</keyword>